<dbReference type="KEGG" id="taer:GT409_02215"/>
<dbReference type="Gene3D" id="3.20.20.80">
    <property type="entry name" value="Glycosidases"/>
    <property type="match status" value="1"/>
</dbReference>
<comment type="similarity">
    <text evidence="1">Belongs to the glycosyl hydrolase 13 family.</text>
</comment>
<dbReference type="Gene3D" id="2.60.40.10">
    <property type="entry name" value="Immunoglobulins"/>
    <property type="match status" value="1"/>
</dbReference>
<organism evidence="4 5">
    <name type="scientific">Tichowtungia aerotolerans</name>
    <dbReference type="NCBI Taxonomy" id="2697043"/>
    <lineage>
        <taxon>Bacteria</taxon>
        <taxon>Pseudomonadati</taxon>
        <taxon>Kiritimatiellota</taxon>
        <taxon>Tichowtungiia</taxon>
        <taxon>Tichowtungiales</taxon>
        <taxon>Tichowtungiaceae</taxon>
        <taxon>Tichowtungia</taxon>
    </lineage>
</organism>
<evidence type="ECO:0000256" key="2">
    <source>
        <dbReference type="SAM" id="MobiDB-lite"/>
    </source>
</evidence>
<dbReference type="NCBIfam" id="TIGR02100">
    <property type="entry name" value="glgX_debranch"/>
    <property type="match status" value="1"/>
</dbReference>
<dbReference type="GO" id="GO:0005980">
    <property type="term" value="P:glycogen catabolic process"/>
    <property type="evidence" value="ECO:0007669"/>
    <property type="project" value="InterPro"/>
</dbReference>
<reference evidence="4 5" key="1">
    <citation type="submission" date="2020-01" db="EMBL/GenBank/DDBJ databases">
        <title>Ponticoccus aerotolerans gen. nov., sp. nov., an anaerobic bacterium and proposal of Ponticoccusceae fam. nov., Ponticoccusles ord. nov. and Ponticoccuse classis nov. in the phylum Kiritimatiellaeota.</title>
        <authorList>
            <person name="Zhou L.Y."/>
            <person name="Du Z.J."/>
        </authorList>
    </citation>
    <scope>NUCLEOTIDE SEQUENCE [LARGE SCALE GENOMIC DNA]</scope>
    <source>
        <strain evidence="4 5">S-5007</strain>
    </source>
</reference>
<feature type="domain" description="Glycosyl hydrolase family 13 catalytic" evidence="3">
    <location>
        <begin position="108"/>
        <end position="533"/>
    </location>
</feature>
<name>A0A6P1M834_9BACT</name>
<dbReference type="CDD" id="cd02856">
    <property type="entry name" value="E_set_GDE_Isoamylase_N"/>
    <property type="match status" value="1"/>
</dbReference>
<sequence>MNPGITLRKHGIEFAIHSSAGSLRLMLFDRPEDETPIREIAMKRKHGLWHALVPYATPGQFYLYKNGENQWLLDPCAKAVHFPRTWADTTGLTAGIFPAFGTMFPKGVIIDDRFAWGTDRPPNTPLNKSVIYETHLRGFTGSGNYLDFIEKIPYLKELGITAVEFLPLFEFNELEFFLKGGSREHLLNFWGYSTLGFFAPMSRYASSPEPGAAVSEFKTLVRALHEAGIEIILDVVFNHTAEAEQKDGTYHFQGLDEDTYYLKDKNGAYQNWSGCGNTVNANHPVTRQFIVNCLKYWVQEMHVDGFRFDLATSLCRGNDGTLLEKPPLIKAIEAEPALKHIKLIAEAWDCGGYQVGHFPGKRFSDWNGKFRDDIRRFWNHRHPVGELATRLAGSSDLYRHKGSSPLHSINFITAHDGFTLADLVSYEQKHNEANGEENRDGENHNDSINFGVEGPSDNPAINARRLQQQKNLLATLFLSQGVPMLLAGDEFGRTQQGNNNAYCQDNEISWVDWSLLEKNKELFEFTKQLIALRKAHPALRRKTFFTGKGDVKWIGPDGKDPDWNNGHALGMHITGKDELLILINNEEHDVSFEEHMRPDTGSGAQAQPVSKDWKLELSSAPVDSFTLPPQSLAVYTVRP</sequence>
<dbReference type="CDD" id="cd11326">
    <property type="entry name" value="AmyAc_Glg_debranch"/>
    <property type="match status" value="1"/>
</dbReference>
<protein>
    <submittedName>
        <fullName evidence="4">Glycogen debranching protein GlgX</fullName>
    </submittedName>
</protein>
<dbReference type="InterPro" id="IPR011837">
    <property type="entry name" value="Glycogen_debranch_GlgX"/>
</dbReference>
<dbReference type="Proteomes" id="UP000464954">
    <property type="component" value="Chromosome"/>
</dbReference>
<evidence type="ECO:0000313" key="4">
    <source>
        <dbReference type="EMBL" id="QHI68318.1"/>
    </source>
</evidence>
<dbReference type="SMART" id="SM00642">
    <property type="entry name" value="Aamy"/>
    <property type="match status" value="1"/>
</dbReference>
<dbReference type="InterPro" id="IPR013783">
    <property type="entry name" value="Ig-like_fold"/>
</dbReference>
<feature type="region of interest" description="Disordered" evidence="2">
    <location>
        <begin position="430"/>
        <end position="459"/>
    </location>
</feature>
<evidence type="ECO:0000259" key="3">
    <source>
        <dbReference type="SMART" id="SM00642"/>
    </source>
</evidence>
<evidence type="ECO:0000313" key="5">
    <source>
        <dbReference type="Proteomes" id="UP000464954"/>
    </source>
</evidence>
<dbReference type="InterPro" id="IPR017853">
    <property type="entry name" value="GH"/>
</dbReference>
<gene>
    <name evidence="4" type="primary">glgX</name>
    <name evidence="4" type="ORF">GT409_02215</name>
</gene>
<dbReference type="PANTHER" id="PTHR43002">
    <property type="entry name" value="GLYCOGEN DEBRANCHING ENZYME"/>
    <property type="match status" value="1"/>
</dbReference>
<dbReference type="Pfam" id="PF00128">
    <property type="entry name" value="Alpha-amylase"/>
    <property type="match status" value="1"/>
</dbReference>
<dbReference type="AlphaFoldDB" id="A0A6P1M834"/>
<evidence type="ECO:0000256" key="1">
    <source>
        <dbReference type="ARBA" id="ARBA00008061"/>
    </source>
</evidence>
<dbReference type="InterPro" id="IPR044505">
    <property type="entry name" value="GlgX_Isoamylase_N_E_set"/>
</dbReference>
<dbReference type="RefSeq" id="WP_160626524.1">
    <property type="nucleotide sequence ID" value="NZ_CP047593.1"/>
</dbReference>
<proteinExistence type="inferred from homology"/>
<dbReference type="SUPFAM" id="SSF51445">
    <property type="entry name" value="(Trans)glycosidases"/>
    <property type="match status" value="1"/>
</dbReference>
<keyword evidence="5" id="KW-1185">Reference proteome</keyword>
<dbReference type="GO" id="GO:0004135">
    <property type="term" value="F:amylo-alpha-1,6-glucosidase activity"/>
    <property type="evidence" value="ECO:0007669"/>
    <property type="project" value="InterPro"/>
</dbReference>
<dbReference type="InterPro" id="IPR014756">
    <property type="entry name" value="Ig_E-set"/>
</dbReference>
<feature type="compositionally biased region" description="Basic and acidic residues" evidence="2">
    <location>
        <begin position="430"/>
        <end position="445"/>
    </location>
</feature>
<dbReference type="EMBL" id="CP047593">
    <property type="protein sequence ID" value="QHI68318.1"/>
    <property type="molecule type" value="Genomic_DNA"/>
</dbReference>
<dbReference type="InterPro" id="IPR006047">
    <property type="entry name" value="GH13_cat_dom"/>
</dbReference>
<accession>A0A6P1M834</accession>
<dbReference type="SUPFAM" id="SSF81296">
    <property type="entry name" value="E set domains"/>
    <property type="match status" value="1"/>
</dbReference>